<feature type="transmembrane region" description="Helical" evidence="1">
    <location>
        <begin position="333"/>
        <end position="351"/>
    </location>
</feature>
<accession>A0A6A6LYN5</accession>
<dbReference type="PANTHER" id="PTHR31460:SF3">
    <property type="entry name" value="MESOCENTIN"/>
    <property type="match status" value="1"/>
</dbReference>
<reference evidence="3 4" key="1">
    <citation type="journal article" date="2020" name="Mol. Plant">
        <title>The Chromosome-Based Rubber Tree Genome Provides New Insights into Spurge Genome Evolution and Rubber Biosynthesis.</title>
        <authorList>
            <person name="Liu J."/>
            <person name="Shi C."/>
            <person name="Shi C.C."/>
            <person name="Li W."/>
            <person name="Zhang Q.J."/>
            <person name="Zhang Y."/>
            <person name="Li K."/>
            <person name="Lu H.F."/>
            <person name="Shi C."/>
            <person name="Zhu S.T."/>
            <person name="Xiao Z.Y."/>
            <person name="Nan H."/>
            <person name="Yue Y."/>
            <person name="Zhu X.G."/>
            <person name="Wu Y."/>
            <person name="Hong X.N."/>
            <person name="Fan G.Y."/>
            <person name="Tong Y."/>
            <person name="Zhang D."/>
            <person name="Mao C.L."/>
            <person name="Liu Y.L."/>
            <person name="Hao S.J."/>
            <person name="Liu W.Q."/>
            <person name="Lv M.Q."/>
            <person name="Zhang H.B."/>
            <person name="Liu Y."/>
            <person name="Hu-Tang G.R."/>
            <person name="Wang J.P."/>
            <person name="Wang J.H."/>
            <person name="Sun Y.H."/>
            <person name="Ni S.B."/>
            <person name="Chen W.B."/>
            <person name="Zhang X.C."/>
            <person name="Jiao Y.N."/>
            <person name="Eichler E.E."/>
            <person name="Li G.H."/>
            <person name="Liu X."/>
            <person name="Gao L.Z."/>
        </authorList>
    </citation>
    <scope>NUCLEOTIDE SEQUENCE [LARGE SCALE GENOMIC DNA]</scope>
    <source>
        <strain evidence="4">cv. GT1</strain>
        <tissue evidence="3">Leaf</tissue>
    </source>
</reference>
<keyword evidence="1" id="KW-1133">Transmembrane helix</keyword>
<keyword evidence="4" id="KW-1185">Reference proteome</keyword>
<gene>
    <name evidence="3" type="ORF">GH714_005935</name>
</gene>
<sequence>MSFISFLFLGIIVISITSSTTGKPHIINFQSPNLYPEGLAYDPLAQHFIVGALRHRTIHSVSAAGVVQTLIFDPSLPPNTSFMGMTVDTLNNRLLAVIHSYPPLPPFNALAAYDLGTRQRLFLSLLPDADASISPRFVANAVAVDFKGNAYVTNSLGNSEGNFIWKVNAGGEVSIFSRSPIFTQYPVDRNAPFSYCGLNGIAYDSKGFLLVVQTNTGKMFKVDAEDGTARTVLLNEDLHLADGISIRKDGVVLVVSQNQLWFLRSSDSWGEGVVFDKIDLDRERFPTSVVVGREERVYVLYGSVLEGIMGNGGREWFQIKQVKSGRESENENIWMFVLLGLGLAYFFFWRFQMKQLVKNMDKKTN</sequence>
<dbReference type="Gene3D" id="2.120.10.30">
    <property type="entry name" value="TolB, C-terminal domain"/>
    <property type="match status" value="1"/>
</dbReference>
<evidence type="ECO:0000313" key="4">
    <source>
        <dbReference type="Proteomes" id="UP000467840"/>
    </source>
</evidence>
<evidence type="ECO:0008006" key="5">
    <source>
        <dbReference type="Google" id="ProtNLM"/>
    </source>
</evidence>
<keyword evidence="1" id="KW-0472">Membrane</keyword>
<dbReference type="Proteomes" id="UP000467840">
    <property type="component" value="Chromosome 9"/>
</dbReference>
<dbReference type="GO" id="GO:0005783">
    <property type="term" value="C:endoplasmic reticulum"/>
    <property type="evidence" value="ECO:0007669"/>
    <property type="project" value="TreeGrafter"/>
</dbReference>
<keyword evidence="2" id="KW-0732">Signal</keyword>
<dbReference type="SUPFAM" id="SSF101898">
    <property type="entry name" value="NHL repeat"/>
    <property type="match status" value="1"/>
</dbReference>
<proteinExistence type="predicted"/>
<dbReference type="InterPro" id="IPR053224">
    <property type="entry name" value="Sensory_adhesion_molecule"/>
</dbReference>
<evidence type="ECO:0000256" key="1">
    <source>
        <dbReference type="SAM" id="Phobius"/>
    </source>
</evidence>
<name>A0A6A6LYN5_HEVBR</name>
<dbReference type="AlphaFoldDB" id="A0A6A6LYN5"/>
<feature type="chain" id="PRO_5025348928" description="SMP-30/Gluconolactonase/LRE-like region domain-containing protein" evidence="2">
    <location>
        <begin position="23"/>
        <end position="365"/>
    </location>
</feature>
<organism evidence="3 4">
    <name type="scientific">Hevea brasiliensis</name>
    <name type="common">Para rubber tree</name>
    <name type="synonym">Siphonia brasiliensis</name>
    <dbReference type="NCBI Taxonomy" id="3981"/>
    <lineage>
        <taxon>Eukaryota</taxon>
        <taxon>Viridiplantae</taxon>
        <taxon>Streptophyta</taxon>
        <taxon>Embryophyta</taxon>
        <taxon>Tracheophyta</taxon>
        <taxon>Spermatophyta</taxon>
        <taxon>Magnoliopsida</taxon>
        <taxon>eudicotyledons</taxon>
        <taxon>Gunneridae</taxon>
        <taxon>Pentapetalae</taxon>
        <taxon>rosids</taxon>
        <taxon>fabids</taxon>
        <taxon>Malpighiales</taxon>
        <taxon>Euphorbiaceae</taxon>
        <taxon>Crotonoideae</taxon>
        <taxon>Micrandreae</taxon>
        <taxon>Hevea</taxon>
    </lineage>
</organism>
<dbReference type="EMBL" id="JAAGAX010000008">
    <property type="protein sequence ID" value="KAF2305495.1"/>
    <property type="molecule type" value="Genomic_DNA"/>
</dbReference>
<dbReference type="PANTHER" id="PTHR31460">
    <property type="match status" value="1"/>
</dbReference>
<dbReference type="InterPro" id="IPR011042">
    <property type="entry name" value="6-blade_b-propeller_TolB-like"/>
</dbReference>
<keyword evidence="1" id="KW-0812">Transmembrane</keyword>
<evidence type="ECO:0000313" key="3">
    <source>
        <dbReference type="EMBL" id="KAF2305495.1"/>
    </source>
</evidence>
<protein>
    <recommendedName>
        <fullName evidence="5">SMP-30/Gluconolactonase/LRE-like region domain-containing protein</fullName>
    </recommendedName>
</protein>
<feature type="signal peptide" evidence="2">
    <location>
        <begin position="1"/>
        <end position="22"/>
    </location>
</feature>
<evidence type="ECO:0000256" key="2">
    <source>
        <dbReference type="SAM" id="SignalP"/>
    </source>
</evidence>
<comment type="caution">
    <text evidence="3">The sequence shown here is derived from an EMBL/GenBank/DDBJ whole genome shotgun (WGS) entry which is preliminary data.</text>
</comment>
<dbReference type="FunFam" id="2.120.10.30:FF:000089">
    <property type="entry name" value="Calcium-dependent phosphotriesterase superfamily protein"/>
    <property type="match status" value="1"/>
</dbReference>